<dbReference type="Gene3D" id="1.10.287.130">
    <property type="match status" value="1"/>
</dbReference>
<accession>A0A917J505</accession>
<feature type="coiled-coil region" evidence="13">
    <location>
        <begin position="7"/>
        <end position="34"/>
    </location>
</feature>
<evidence type="ECO:0000259" key="15">
    <source>
        <dbReference type="PROSITE" id="PS50112"/>
    </source>
</evidence>
<dbReference type="SUPFAM" id="SSF47384">
    <property type="entry name" value="Homodimeric domain of signal transducing histidine kinase"/>
    <property type="match status" value="1"/>
</dbReference>
<keyword evidence="8" id="KW-0418">Kinase</keyword>
<dbReference type="Proteomes" id="UP000662074">
    <property type="component" value="Unassembled WGS sequence"/>
</dbReference>
<keyword evidence="5" id="KW-0808">Transferase</keyword>
<dbReference type="CDD" id="cd00082">
    <property type="entry name" value="HisKA"/>
    <property type="match status" value="1"/>
</dbReference>
<dbReference type="EMBL" id="BMDO01000001">
    <property type="protein sequence ID" value="GGI49133.1"/>
    <property type="molecule type" value="Genomic_DNA"/>
</dbReference>
<reference evidence="17" key="1">
    <citation type="journal article" date="2014" name="Int. J. Syst. Evol. Microbiol.">
        <title>Complete genome sequence of Corynebacterium casei LMG S-19264T (=DSM 44701T), isolated from a smear-ripened cheese.</title>
        <authorList>
            <consortium name="US DOE Joint Genome Institute (JGI-PGF)"/>
            <person name="Walter F."/>
            <person name="Albersmeier A."/>
            <person name="Kalinowski J."/>
            <person name="Ruckert C."/>
        </authorList>
    </citation>
    <scope>NUCLEOTIDE SEQUENCE</scope>
    <source>
        <strain evidence="17">CCM 8711</strain>
    </source>
</reference>
<dbReference type="PROSITE" id="PS50113">
    <property type="entry name" value="PAC"/>
    <property type="match status" value="1"/>
</dbReference>
<evidence type="ECO:0000256" key="7">
    <source>
        <dbReference type="ARBA" id="ARBA00022741"/>
    </source>
</evidence>
<evidence type="ECO:0000256" key="1">
    <source>
        <dbReference type="ARBA" id="ARBA00000085"/>
    </source>
</evidence>
<keyword evidence="9" id="KW-0067">ATP-binding</keyword>
<evidence type="ECO:0000256" key="5">
    <source>
        <dbReference type="ARBA" id="ARBA00022679"/>
    </source>
</evidence>
<evidence type="ECO:0000313" key="17">
    <source>
        <dbReference type="EMBL" id="GGI49133.1"/>
    </source>
</evidence>
<evidence type="ECO:0000259" key="14">
    <source>
        <dbReference type="PROSITE" id="PS50109"/>
    </source>
</evidence>
<dbReference type="Pfam" id="PF00989">
    <property type="entry name" value="PAS"/>
    <property type="match status" value="1"/>
</dbReference>
<comment type="catalytic activity">
    <reaction evidence="1">
        <text>ATP + protein L-histidine = ADP + protein N-phospho-L-histidine.</text>
        <dbReference type="EC" id="2.7.13.3"/>
    </reaction>
</comment>
<comment type="caution">
    <text evidence="17">The sequence shown here is derived from an EMBL/GenBank/DDBJ whole genome shotgun (WGS) entry which is preliminary data.</text>
</comment>
<evidence type="ECO:0000256" key="10">
    <source>
        <dbReference type="ARBA" id="ARBA00022989"/>
    </source>
</evidence>
<dbReference type="InterPro" id="IPR013767">
    <property type="entry name" value="PAS_fold"/>
</dbReference>
<dbReference type="InterPro" id="IPR036097">
    <property type="entry name" value="HisK_dim/P_sf"/>
</dbReference>
<dbReference type="InterPro" id="IPR035965">
    <property type="entry name" value="PAS-like_dom_sf"/>
</dbReference>
<dbReference type="Gene3D" id="3.30.450.20">
    <property type="entry name" value="PAS domain"/>
    <property type="match status" value="2"/>
</dbReference>
<feature type="domain" description="PAS" evidence="15">
    <location>
        <begin position="55"/>
        <end position="125"/>
    </location>
</feature>
<dbReference type="PROSITE" id="PS50112">
    <property type="entry name" value="PAS"/>
    <property type="match status" value="2"/>
</dbReference>
<dbReference type="GO" id="GO:0030295">
    <property type="term" value="F:protein kinase activator activity"/>
    <property type="evidence" value="ECO:0007669"/>
    <property type="project" value="TreeGrafter"/>
</dbReference>
<dbReference type="GO" id="GO:0000156">
    <property type="term" value="F:phosphorelay response regulator activity"/>
    <property type="evidence" value="ECO:0007669"/>
    <property type="project" value="TreeGrafter"/>
</dbReference>
<feature type="domain" description="PAC" evidence="16">
    <location>
        <begin position="303"/>
        <end position="355"/>
    </location>
</feature>
<keyword evidence="7" id="KW-0547">Nucleotide-binding</keyword>
<dbReference type="InterPro" id="IPR005467">
    <property type="entry name" value="His_kinase_dom"/>
</dbReference>
<dbReference type="FunFam" id="3.30.565.10:FF:000006">
    <property type="entry name" value="Sensor histidine kinase WalK"/>
    <property type="match status" value="1"/>
</dbReference>
<dbReference type="InterPro" id="IPR000014">
    <property type="entry name" value="PAS"/>
</dbReference>
<reference evidence="17" key="2">
    <citation type="submission" date="2020-09" db="EMBL/GenBank/DDBJ databases">
        <authorList>
            <person name="Sun Q."/>
            <person name="Sedlacek I."/>
        </authorList>
    </citation>
    <scope>NUCLEOTIDE SEQUENCE</scope>
    <source>
        <strain evidence="17">CCM 8711</strain>
    </source>
</reference>
<keyword evidence="6" id="KW-0812">Transmembrane</keyword>
<dbReference type="InterPro" id="IPR000700">
    <property type="entry name" value="PAS-assoc_C"/>
</dbReference>
<dbReference type="SMART" id="SM00091">
    <property type="entry name" value="PAS"/>
    <property type="match status" value="2"/>
</dbReference>
<dbReference type="InterPro" id="IPR036890">
    <property type="entry name" value="HATPase_C_sf"/>
</dbReference>
<dbReference type="SMART" id="SM00387">
    <property type="entry name" value="HATPase_c"/>
    <property type="match status" value="1"/>
</dbReference>
<evidence type="ECO:0000256" key="4">
    <source>
        <dbReference type="ARBA" id="ARBA00022553"/>
    </source>
</evidence>
<keyword evidence="4" id="KW-0597">Phosphoprotein</keyword>
<evidence type="ECO:0000256" key="9">
    <source>
        <dbReference type="ARBA" id="ARBA00022840"/>
    </source>
</evidence>
<dbReference type="Gene3D" id="3.30.565.10">
    <property type="entry name" value="Histidine kinase-like ATPase, C-terminal domain"/>
    <property type="match status" value="1"/>
</dbReference>
<dbReference type="InterPro" id="IPR003661">
    <property type="entry name" value="HisK_dim/P_dom"/>
</dbReference>
<dbReference type="InterPro" id="IPR003594">
    <property type="entry name" value="HATPase_dom"/>
</dbReference>
<organism evidence="17 18">
    <name type="scientific">Mucilaginibacter galii</name>
    <dbReference type="NCBI Taxonomy" id="2005073"/>
    <lineage>
        <taxon>Bacteria</taxon>
        <taxon>Pseudomonadati</taxon>
        <taxon>Bacteroidota</taxon>
        <taxon>Sphingobacteriia</taxon>
        <taxon>Sphingobacteriales</taxon>
        <taxon>Sphingobacteriaceae</taxon>
        <taxon>Mucilaginibacter</taxon>
    </lineage>
</organism>
<dbReference type="PANTHER" id="PTHR42878:SF7">
    <property type="entry name" value="SENSOR HISTIDINE KINASE GLRK"/>
    <property type="match status" value="1"/>
</dbReference>
<dbReference type="Pfam" id="PF02518">
    <property type="entry name" value="HATPase_c"/>
    <property type="match status" value="1"/>
</dbReference>
<dbReference type="PROSITE" id="PS50109">
    <property type="entry name" value="HIS_KIN"/>
    <property type="match status" value="1"/>
</dbReference>
<dbReference type="GO" id="GO:0006355">
    <property type="term" value="P:regulation of DNA-templated transcription"/>
    <property type="evidence" value="ECO:0007669"/>
    <property type="project" value="InterPro"/>
</dbReference>
<gene>
    <name evidence="17" type="ORF">GCM10011425_03450</name>
</gene>
<protein>
    <recommendedName>
        <fullName evidence="3">histidine kinase</fullName>
        <ecNumber evidence="3">2.7.13.3</ecNumber>
    </recommendedName>
</protein>
<dbReference type="SUPFAM" id="SSF55874">
    <property type="entry name" value="ATPase domain of HSP90 chaperone/DNA topoisomerase II/histidine kinase"/>
    <property type="match status" value="1"/>
</dbReference>
<evidence type="ECO:0000256" key="6">
    <source>
        <dbReference type="ARBA" id="ARBA00022692"/>
    </source>
</evidence>
<keyword evidence="10" id="KW-1133">Transmembrane helix</keyword>
<keyword evidence="13" id="KW-0175">Coiled coil</keyword>
<evidence type="ECO:0000256" key="3">
    <source>
        <dbReference type="ARBA" id="ARBA00012438"/>
    </source>
</evidence>
<dbReference type="NCBIfam" id="TIGR00229">
    <property type="entry name" value="sensory_box"/>
    <property type="match status" value="2"/>
</dbReference>
<evidence type="ECO:0000256" key="12">
    <source>
        <dbReference type="ARBA" id="ARBA00023136"/>
    </source>
</evidence>
<keyword evidence="12" id="KW-0472">Membrane</keyword>
<dbReference type="PRINTS" id="PR00344">
    <property type="entry name" value="BCTRLSENSOR"/>
</dbReference>
<comment type="subcellular location">
    <subcellularLocation>
        <location evidence="2">Membrane</location>
        <topology evidence="2">Multi-pass membrane protein</topology>
    </subcellularLocation>
</comment>
<dbReference type="SMART" id="SM00086">
    <property type="entry name" value="PAC"/>
    <property type="match status" value="2"/>
</dbReference>
<dbReference type="AlphaFoldDB" id="A0A917J505"/>
<dbReference type="InterPro" id="IPR001610">
    <property type="entry name" value="PAC"/>
</dbReference>
<dbReference type="SUPFAM" id="SSF55785">
    <property type="entry name" value="PYP-like sensor domain (PAS domain)"/>
    <property type="match status" value="2"/>
</dbReference>
<dbReference type="InterPro" id="IPR004358">
    <property type="entry name" value="Sig_transdc_His_kin-like_C"/>
</dbReference>
<name>A0A917J505_9SPHI</name>
<proteinExistence type="predicted"/>
<dbReference type="InterPro" id="IPR050351">
    <property type="entry name" value="BphY/WalK/GraS-like"/>
</dbReference>
<dbReference type="CDD" id="cd00075">
    <property type="entry name" value="HATPase"/>
    <property type="match status" value="1"/>
</dbReference>
<evidence type="ECO:0000256" key="13">
    <source>
        <dbReference type="SAM" id="Coils"/>
    </source>
</evidence>
<dbReference type="GO" id="GO:0005524">
    <property type="term" value="F:ATP binding"/>
    <property type="evidence" value="ECO:0007669"/>
    <property type="project" value="UniProtKB-KW"/>
</dbReference>
<keyword evidence="11" id="KW-0902">Two-component regulatory system</keyword>
<evidence type="ECO:0000256" key="8">
    <source>
        <dbReference type="ARBA" id="ARBA00022777"/>
    </source>
</evidence>
<dbReference type="Pfam" id="PF13426">
    <property type="entry name" value="PAS_9"/>
    <property type="match status" value="1"/>
</dbReference>
<dbReference type="PANTHER" id="PTHR42878">
    <property type="entry name" value="TWO-COMPONENT HISTIDINE KINASE"/>
    <property type="match status" value="1"/>
</dbReference>
<dbReference type="CDD" id="cd00130">
    <property type="entry name" value="PAS"/>
    <property type="match status" value="2"/>
</dbReference>
<dbReference type="Pfam" id="PF00512">
    <property type="entry name" value="HisKA"/>
    <property type="match status" value="1"/>
</dbReference>
<keyword evidence="18" id="KW-1185">Reference proteome</keyword>
<dbReference type="GO" id="GO:0016020">
    <property type="term" value="C:membrane"/>
    <property type="evidence" value="ECO:0007669"/>
    <property type="project" value="UniProtKB-SubCell"/>
</dbReference>
<dbReference type="EC" id="2.7.13.3" evidence="3"/>
<evidence type="ECO:0000256" key="2">
    <source>
        <dbReference type="ARBA" id="ARBA00004141"/>
    </source>
</evidence>
<evidence type="ECO:0000256" key="11">
    <source>
        <dbReference type="ARBA" id="ARBA00023012"/>
    </source>
</evidence>
<evidence type="ECO:0000259" key="16">
    <source>
        <dbReference type="PROSITE" id="PS50113"/>
    </source>
</evidence>
<feature type="coiled-coil region" evidence="13">
    <location>
        <begin position="164"/>
        <end position="201"/>
    </location>
</feature>
<feature type="domain" description="PAS" evidence="15">
    <location>
        <begin position="223"/>
        <end position="269"/>
    </location>
</feature>
<sequence length="572" mass="64269">MENTRSYQELLTELNEMRIQLEEATDTIEAIRSGEIDALVVKANDGLQLFTLKSADHTYRIFIEQMSEGAVTLNEDGYILYCNSQFATLVNTPLEKVTGKSIYKFITEDCQETCAEYIARAWTSNVKGELHILASDDVEVPVLLSLKTLNLDEGLSMSVILTDLTEQKETQKLLEHKNAQLEEAQKIAQHLNANLEVTVKERTHELQINIEEKTRVEEELRHNQERLTRVLETMAEGVGIVDAKGKLIYANPMAQKILGLKQSTILERTYDDPQWENLRIDGTPLPSHEHPMSVMMATRKPLFDQEISVQPPDDERFYISINAAPLLDEHGEVTGGIGTFMDVTQRRKSIQHKDEFISVASHELRTPVTTLQASLQLLSRMKDNPSNVMLPKLIDQANKSLNRVSVLIEDLLNATKMTDGQLHLIKTPTTLSGLLQDCCNHVLTGHTHYLTTSGDMELQANIDADKIEQVITNLVNNAIKYAPNSQEILVNIAREGNFAKISITDKGQGIPPEKLPYLFDRYYRVDSSGKQYSGLGLGLYICAEIVKRHNGDIGADSHLGQGSTFWFTLPLN</sequence>
<dbReference type="SMART" id="SM00388">
    <property type="entry name" value="HisKA"/>
    <property type="match status" value="1"/>
</dbReference>
<dbReference type="GO" id="GO:0000155">
    <property type="term" value="F:phosphorelay sensor kinase activity"/>
    <property type="evidence" value="ECO:0007669"/>
    <property type="project" value="InterPro"/>
</dbReference>
<dbReference type="GO" id="GO:0007234">
    <property type="term" value="P:osmosensory signaling via phosphorelay pathway"/>
    <property type="evidence" value="ECO:0007669"/>
    <property type="project" value="TreeGrafter"/>
</dbReference>
<evidence type="ECO:0000313" key="18">
    <source>
        <dbReference type="Proteomes" id="UP000662074"/>
    </source>
</evidence>
<dbReference type="RefSeq" id="WP_188413211.1">
    <property type="nucleotide sequence ID" value="NZ_BMDO01000001.1"/>
</dbReference>
<feature type="domain" description="Histidine kinase" evidence="14">
    <location>
        <begin position="359"/>
        <end position="572"/>
    </location>
</feature>